<evidence type="ECO:0000259" key="2">
    <source>
        <dbReference type="Pfam" id="PF07811"/>
    </source>
</evidence>
<name>A0ABT2BQ43_9BURK</name>
<comment type="caution">
    <text evidence="3">The sequence shown here is derived from an EMBL/GenBank/DDBJ whole genome shotgun (WGS) entry which is preliminary data.</text>
</comment>
<accession>A0ABT2BQ43</accession>
<dbReference type="Proteomes" id="UP001205861">
    <property type="component" value="Unassembled WGS sequence"/>
</dbReference>
<organism evidence="3 4">
    <name type="scientific">Massilia solisilvae</name>
    <dbReference type="NCBI Taxonomy" id="1811225"/>
    <lineage>
        <taxon>Bacteria</taxon>
        <taxon>Pseudomonadati</taxon>
        <taxon>Pseudomonadota</taxon>
        <taxon>Betaproteobacteria</taxon>
        <taxon>Burkholderiales</taxon>
        <taxon>Oxalobacteraceae</taxon>
        <taxon>Telluria group</taxon>
        <taxon>Massilia</taxon>
    </lineage>
</organism>
<proteinExistence type="predicted"/>
<gene>
    <name evidence="3" type="ORF">NX773_17570</name>
</gene>
<feature type="transmembrane region" description="Helical" evidence="1">
    <location>
        <begin position="20"/>
        <end position="41"/>
    </location>
</feature>
<dbReference type="RefSeq" id="WP_258857596.1">
    <property type="nucleotide sequence ID" value="NZ_JANUGV010000005.1"/>
</dbReference>
<evidence type="ECO:0000256" key="1">
    <source>
        <dbReference type="SAM" id="Phobius"/>
    </source>
</evidence>
<keyword evidence="4" id="KW-1185">Reference proteome</keyword>
<protein>
    <submittedName>
        <fullName evidence="3">Pilus assembly protein</fullName>
    </submittedName>
</protein>
<feature type="domain" description="TadE-like" evidence="2">
    <location>
        <begin position="13"/>
        <end position="55"/>
    </location>
</feature>
<reference evidence="3 4" key="1">
    <citation type="submission" date="2022-08" db="EMBL/GenBank/DDBJ databases">
        <title>Reclassification of Massilia species as members of the genera Telluria, Duganella, Pseudoduganella, Mokoshia gen. nov. and Zemynaea gen. nov. using orthogonal and non-orthogonal genome-based approaches.</title>
        <authorList>
            <person name="Bowman J.P."/>
        </authorList>
    </citation>
    <scope>NUCLEOTIDE SEQUENCE [LARGE SCALE GENOMIC DNA]</scope>
    <source>
        <strain evidence="3 4">JCM 31607</strain>
    </source>
</reference>
<dbReference type="InterPro" id="IPR012495">
    <property type="entry name" value="TadE-like_dom"/>
</dbReference>
<keyword evidence="1" id="KW-0812">Transmembrane</keyword>
<evidence type="ECO:0000313" key="4">
    <source>
        <dbReference type="Proteomes" id="UP001205861"/>
    </source>
</evidence>
<sequence length="161" mass="17194">MKASIPSSASSRGVAAVELALWLPFLVLLLGAGLFLARFFWHYTVAQKAAHDAARFLAAATVTEMRVPPVGGGADNPVAAIARKIANDEIAELRPGGLYSPQINVVCDVFYPCAGQFVPKKVSVSIEMSVTDIFFPNLTYGLFNTDSLLIQTAVTTNYVGD</sequence>
<evidence type="ECO:0000313" key="3">
    <source>
        <dbReference type="EMBL" id="MCS0609978.1"/>
    </source>
</evidence>
<dbReference type="EMBL" id="JANUGV010000005">
    <property type="protein sequence ID" value="MCS0609978.1"/>
    <property type="molecule type" value="Genomic_DNA"/>
</dbReference>
<keyword evidence="1" id="KW-1133">Transmembrane helix</keyword>
<dbReference type="Pfam" id="PF07811">
    <property type="entry name" value="TadE"/>
    <property type="match status" value="1"/>
</dbReference>
<keyword evidence="1" id="KW-0472">Membrane</keyword>